<keyword evidence="9" id="KW-1185">Reference proteome</keyword>
<proteinExistence type="predicted"/>
<evidence type="ECO:0000313" key="8">
    <source>
        <dbReference type="EMBL" id="GGD57193.1"/>
    </source>
</evidence>
<comment type="subcellular location">
    <subcellularLocation>
        <location evidence="1">Cell membrane</location>
        <topology evidence="1">Multi-pass membrane protein</topology>
    </subcellularLocation>
</comment>
<dbReference type="SUPFAM" id="SSF158472">
    <property type="entry name" value="HAMP domain-like"/>
    <property type="match status" value="1"/>
</dbReference>
<sequence>MKPLVWLRSRLLYKMLLSYSLLTLIPLSIVSVTYYMKAEGLLEKKSTQAAQETLDAAAVKLDGLLSALSRTMYNIGTNQLILSLLEYPDHVQHDKLKQAALNLLQGEKEEVTQKIGDYIDTIYLKDMKGNVYSLGSKSAMAYSKAFDIMPFDYDYIPEWALFTDRGRMACNMKLFDKSTGAEIGRMVLMLDADKIPGFYSQFERNHFYVTNSNNVIVSAAEKQSIGKILNVQNADKVVALTQKSRYSDFHYIYLAPAKPGEIITKQAFFSVYVTILAWLSVIVITFWMLRKVTVPITKLTRLMRRAGKEDYALMDGIHTQDEIAVLCHGYNHLIDKTQEHIEKTYKAELLQKEAELKAIRMYINPHFLYNTLEHISILSRSPGTVSHIPDVVGNLADIFRFSIYPGETIVTLATELMFAEKYLQIHQYRYKGRLQYEIDIEEELRNMTVPKLIIQPIVENAILHGIDKHPEGGRILITVYEENLNLIVDVENTVCEEEMETVGDRRKGLGSGMENVNARIVFHYGNGYGAQLIRYNERTVARLTLPIII</sequence>
<reference evidence="8" key="1">
    <citation type="journal article" date="2014" name="Int. J. Syst. Evol. Microbiol.">
        <title>Complete genome sequence of Corynebacterium casei LMG S-19264T (=DSM 44701T), isolated from a smear-ripened cheese.</title>
        <authorList>
            <consortium name="US DOE Joint Genome Institute (JGI-PGF)"/>
            <person name="Walter F."/>
            <person name="Albersmeier A."/>
            <person name="Kalinowski J."/>
            <person name="Ruckert C."/>
        </authorList>
    </citation>
    <scope>NUCLEOTIDE SEQUENCE</scope>
    <source>
        <strain evidence="8">CGMCC 1.15178</strain>
    </source>
</reference>
<evidence type="ECO:0000256" key="3">
    <source>
        <dbReference type="ARBA" id="ARBA00022553"/>
    </source>
</evidence>
<evidence type="ECO:0000256" key="4">
    <source>
        <dbReference type="ARBA" id="ARBA00022679"/>
    </source>
</evidence>
<dbReference type="Proteomes" id="UP000612456">
    <property type="component" value="Unassembled WGS sequence"/>
</dbReference>
<feature type="domain" description="HAMP" evidence="7">
    <location>
        <begin position="290"/>
        <end position="342"/>
    </location>
</feature>
<dbReference type="Gene3D" id="3.30.565.10">
    <property type="entry name" value="Histidine kinase-like ATPase, C-terminal domain"/>
    <property type="match status" value="1"/>
</dbReference>
<evidence type="ECO:0000256" key="5">
    <source>
        <dbReference type="ARBA" id="ARBA00023136"/>
    </source>
</evidence>
<keyword evidence="8" id="KW-0418">Kinase</keyword>
<dbReference type="EMBL" id="BMHP01000001">
    <property type="protein sequence ID" value="GGD57193.1"/>
    <property type="molecule type" value="Genomic_DNA"/>
</dbReference>
<feature type="transmembrane region" description="Helical" evidence="6">
    <location>
        <begin position="16"/>
        <end position="36"/>
    </location>
</feature>
<dbReference type="InterPro" id="IPR036890">
    <property type="entry name" value="HATPase_C_sf"/>
</dbReference>
<dbReference type="SUPFAM" id="SSF55874">
    <property type="entry name" value="ATPase domain of HSP90 chaperone/DNA topoisomerase II/histidine kinase"/>
    <property type="match status" value="1"/>
</dbReference>
<dbReference type="PANTHER" id="PTHR34220:SF7">
    <property type="entry name" value="SENSOR HISTIDINE KINASE YPDA"/>
    <property type="match status" value="1"/>
</dbReference>
<dbReference type="PANTHER" id="PTHR34220">
    <property type="entry name" value="SENSOR HISTIDINE KINASE YPDA"/>
    <property type="match status" value="1"/>
</dbReference>
<comment type="caution">
    <text evidence="8">The sequence shown here is derived from an EMBL/GenBank/DDBJ whole genome shotgun (WGS) entry which is preliminary data.</text>
</comment>
<keyword evidence="3" id="KW-0597">Phosphoprotein</keyword>
<dbReference type="AlphaFoldDB" id="A0A917DPP3"/>
<feature type="transmembrane region" description="Helical" evidence="6">
    <location>
        <begin position="267"/>
        <end position="289"/>
    </location>
</feature>
<accession>A0A917DPP3</accession>
<dbReference type="InterPro" id="IPR010559">
    <property type="entry name" value="Sig_transdc_His_kin_internal"/>
</dbReference>
<dbReference type="CDD" id="cd06225">
    <property type="entry name" value="HAMP"/>
    <property type="match status" value="1"/>
</dbReference>
<name>A0A917DPP3_9BACL</name>
<dbReference type="Gene3D" id="6.10.340.10">
    <property type="match status" value="1"/>
</dbReference>
<dbReference type="RefSeq" id="WP_188990362.1">
    <property type="nucleotide sequence ID" value="NZ_BMHP01000001.1"/>
</dbReference>
<reference evidence="8" key="2">
    <citation type="submission" date="2020-09" db="EMBL/GenBank/DDBJ databases">
        <authorList>
            <person name="Sun Q."/>
            <person name="Zhou Y."/>
        </authorList>
    </citation>
    <scope>NUCLEOTIDE SEQUENCE</scope>
    <source>
        <strain evidence="8">CGMCC 1.15178</strain>
    </source>
</reference>
<dbReference type="PROSITE" id="PS50885">
    <property type="entry name" value="HAMP"/>
    <property type="match status" value="1"/>
</dbReference>
<evidence type="ECO:0000256" key="1">
    <source>
        <dbReference type="ARBA" id="ARBA00004651"/>
    </source>
</evidence>
<dbReference type="GO" id="GO:0000155">
    <property type="term" value="F:phosphorelay sensor kinase activity"/>
    <property type="evidence" value="ECO:0007669"/>
    <property type="project" value="InterPro"/>
</dbReference>
<dbReference type="GO" id="GO:0005886">
    <property type="term" value="C:plasma membrane"/>
    <property type="evidence" value="ECO:0007669"/>
    <property type="project" value="UniProtKB-SubCell"/>
</dbReference>
<dbReference type="Pfam" id="PF06580">
    <property type="entry name" value="His_kinase"/>
    <property type="match status" value="1"/>
</dbReference>
<keyword evidence="6" id="KW-0812">Transmembrane</keyword>
<keyword evidence="5 6" id="KW-0472">Membrane</keyword>
<organism evidence="8 9">
    <name type="scientific">Paenibacillus nasutitermitis</name>
    <dbReference type="NCBI Taxonomy" id="1652958"/>
    <lineage>
        <taxon>Bacteria</taxon>
        <taxon>Bacillati</taxon>
        <taxon>Bacillota</taxon>
        <taxon>Bacilli</taxon>
        <taxon>Bacillales</taxon>
        <taxon>Paenibacillaceae</taxon>
        <taxon>Paenibacillus</taxon>
    </lineage>
</organism>
<dbReference type="InterPro" id="IPR003660">
    <property type="entry name" value="HAMP_dom"/>
</dbReference>
<evidence type="ECO:0000256" key="6">
    <source>
        <dbReference type="SAM" id="Phobius"/>
    </source>
</evidence>
<keyword evidence="2" id="KW-1003">Cell membrane</keyword>
<keyword evidence="6" id="KW-1133">Transmembrane helix</keyword>
<dbReference type="InterPro" id="IPR050640">
    <property type="entry name" value="Bact_2-comp_sensor_kinase"/>
</dbReference>
<gene>
    <name evidence="8" type="ORF">GCM10010911_13720</name>
</gene>
<evidence type="ECO:0000256" key="2">
    <source>
        <dbReference type="ARBA" id="ARBA00022475"/>
    </source>
</evidence>
<protein>
    <submittedName>
        <fullName evidence="8">Histidine kinase</fullName>
    </submittedName>
</protein>
<evidence type="ECO:0000313" key="9">
    <source>
        <dbReference type="Proteomes" id="UP000612456"/>
    </source>
</evidence>
<evidence type="ECO:0000259" key="7">
    <source>
        <dbReference type="PROSITE" id="PS50885"/>
    </source>
</evidence>
<keyword evidence="4" id="KW-0808">Transferase</keyword>